<dbReference type="RefSeq" id="WP_318599947.1">
    <property type="nucleotide sequence ID" value="NZ_JAWSTH010000090.1"/>
</dbReference>
<reference evidence="2 3" key="2">
    <citation type="submission" date="2023-10" db="EMBL/GenBank/DDBJ databases">
        <authorList>
            <person name="Han X.F."/>
        </authorList>
    </citation>
    <scope>NUCLEOTIDE SEQUENCE [LARGE SCALE GENOMIC DNA]</scope>
    <source>
        <strain evidence="2 3">KCTC 39840</strain>
    </source>
</reference>
<evidence type="ECO:0000313" key="3">
    <source>
        <dbReference type="Proteomes" id="UP001284601"/>
    </source>
</evidence>
<comment type="caution">
    <text evidence="2">The sequence shown here is derived from an EMBL/GenBank/DDBJ whole genome shotgun (WGS) entry which is preliminary data.</text>
</comment>
<feature type="signal peptide" evidence="1">
    <location>
        <begin position="1"/>
        <end position="24"/>
    </location>
</feature>
<protein>
    <submittedName>
        <fullName evidence="2">Uncharacterized protein</fullName>
    </submittedName>
</protein>
<keyword evidence="3" id="KW-1185">Reference proteome</keyword>
<accession>A0ABU4HVY0</accession>
<evidence type="ECO:0000313" key="2">
    <source>
        <dbReference type="EMBL" id="MDW5597483.1"/>
    </source>
</evidence>
<organism evidence="2 3">
    <name type="scientific">Conexibacter stalactiti</name>
    <dbReference type="NCBI Taxonomy" id="1940611"/>
    <lineage>
        <taxon>Bacteria</taxon>
        <taxon>Bacillati</taxon>
        <taxon>Actinomycetota</taxon>
        <taxon>Thermoleophilia</taxon>
        <taxon>Solirubrobacterales</taxon>
        <taxon>Conexibacteraceae</taxon>
        <taxon>Conexibacter</taxon>
    </lineage>
</organism>
<evidence type="ECO:0000256" key="1">
    <source>
        <dbReference type="SAM" id="SignalP"/>
    </source>
</evidence>
<proteinExistence type="predicted"/>
<feature type="chain" id="PRO_5047219639" evidence="1">
    <location>
        <begin position="25"/>
        <end position="246"/>
    </location>
</feature>
<reference evidence="3" key="1">
    <citation type="submission" date="2023-07" db="EMBL/GenBank/DDBJ databases">
        <title>Conexibacter stalactiti sp. nov., isolated from stalactites in a lava cave and emended description of the genus Conexibacter.</title>
        <authorList>
            <person name="Lee S.D."/>
        </authorList>
    </citation>
    <scope>NUCLEOTIDE SEQUENCE [LARGE SCALE GENOMIC DNA]</scope>
    <source>
        <strain evidence="3">KCTC 39840</strain>
    </source>
</reference>
<sequence>MLTMPCRALAAVALALLLVPTAVAAAATKQYDVRISAEYAHRWNVKGEYHPDTCRGWELGDGELLGSIDGGDSQPLEIESGRGGWSGDTPGWERPRASFSSHHAVRIHSAQLQTADCSPCGPLSELGLCRDPLPDEQVVGGCKRGRVDGYADVAVIKNTLMGNVFINARDKLEKCDRWALRTMGAPYEIPRIEFRFPGAGARLARLPGRQTLVFRDRRREGRGCRAWGTGMRACETLTMEIEIKRR</sequence>
<dbReference type="EMBL" id="JAWSTH010000090">
    <property type="protein sequence ID" value="MDW5597483.1"/>
    <property type="molecule type" value="Genomic_DNA"/>
</dbReference>
<keyword evidence="1" id="KW-0732">Signal</keyword>
<gene>
    <name evidence="2" type="ORF">R7226_24250</name>
</gene>
<dbReference type="Proteomes" id="UP001284601">
    <property type="component" value="Unassembled WGS sequence"/>
</dbReference>
<name>A0ABU4HVY0_9ACTN</name>